<accession>A0ABW8YNP3</accession>
<organism evidence="2 3">
    <name type="scientific">Sphingomonas plantiphila</name>
    <dbReference type="NCBI Taxonomy" id="3163295"/>
    <lineage>
        <taxon>Bacteria</taxon>
        <taxon>Pseudomonadati</taxon>
        <taxon>Pseudomonadota</taxon>
        <taxon>Alphaproteobacteria</taxon>
        <taxon>Sphingomonadales</taxon>
        <taxon>Sphingomonadaceae</taxon>
        <taxon>Sphingomonas</taxon>
    </lineage>
</organism>
<dbReference type="EMBL" id="JBELQC010000001">
    <property type="protein sequence ID" value="MFL9841057.1"/>
    <property type="molecule type" value="Genomic_DNA"/>
</dbReference>
<keyword evidence="3" id="KW-1185">Reference proteome</keyword>
<evidence type="ECO:0000313" key="3">
    <source>
        <dbReference type="Proteomes" id="UP001629244"/>
    </source>
</evidence>
<comment type="caution">
    <text evidence="2">The sequence shown here is derived from an EMBL/GenBank/DDBJ whole genome shotgun (WGS) entry which is preliminary data.</text>
</comment>
<feature type="transmembrane region" description="Helical" evidence="1">
    <location>
        <begin position="15"/>
        <end position="39"/>
    </location>
</feature>
<keyword evidence="1" id="KW-1133">Transmembrane helix</keyword>
<evidence type="ECO:0000313" key="2">
    <source>
        <dbReference type="EMBL" id="MFL9841057.1"/>
    </source>
</evidence>
<gene>
    <name evidence="2" type="ORF">ABS767_08800</name>
</gene>
<evidence type="ECO:0000256" key="1">
    <source>
        <dbReference type="SAM" id="Phobius"/>
    </source>
</evidence>
<name>A0ABW8YNP3_9SPHN</name>
<dbReference type="Proteomes" id="UP001629244">
    <property type="component" value="Unassembled WGS sequence"/>
</dbReference>
<keyword evidence="1" id="KW-0472">Membrane</keyword>
<sequence>MAEGTTTQRGWFGRALIWVFAAVGLLAAIAVIGLAMMIAGIGEWERPRRDAPVAVKGQKSPFSVQDIRDVRGTGLIQLAIGIPGRVSPGASSSGRYDFDHRNLILLDKATGASRKLLPDNGRSIMEFRFLPAVAAVDGAQRQGEEYVVEDPDEPDGKSAPPAAYYVLAVAQADRTKQDVLVGNIADGRQAFLLKDIDGIDRMWMLTPTRLAMVVREGMAVHYKVIDVPALKIVLARPVEIG</sequence>
<keyword evidence="1" id="KW-0812">Transmembrane</keyword>
<proteinExistence type="predicted"/>
<protein>
    <submittedName>
        <fullName evidence="2">Uncharacterized protein</fullName>
    </submittedName>
</protein>
<dbReference type="RefSeq" id="WP_408077974.1">
    <property type="nucleotide sequence ID" value="NZ_JBELQC010000001.1"/>
</dbReference>
<reference evidence="2 3" key="1">
    <citation type="submission" date="2024-06" db="EMBL/GenBank/DDBJ databases">
        <authorList>
            <person name="Kaempfer P."/>
            <person name="Viver T."/>
        </authorList>
    </citation>
    <scope>NUCLEOTIDE SEQUENCE [LARGE SCALE GENOMIC DNA]</scope>
    <source>
        <strain evidence="2 3">ST-64</strain>
    </source>
</reference>